<keyword evidence="8" id="KW-1185">Reference proteome</keyword>
<dbReference type="EMBL" id="LR216287">
    <property type="protein sequence ID" value="VFJ15228.1"/>
    <property type="molecule type" value="Genomic_DNA"/>
</dbReference>
<organism evidence="7 8">
    <name type="scientific">Candidatus Nitrosocosmicus franklandianus</name>
    <dbReference type="NCBI Taxonomy" id="1798806"/>
    <lineage>
        <taxon>Archaea</taxon>
        <taxon>Nitrososphaerota</taxon>
        <taxon>Nitrososphaeria</taxon>
        <taxon>Nitrososphaerales</taxon>
        <taxon>Nitrososphaeraceae</taxon>
        <taxon>Candidatus Nitrosocosmicus</taxon>
    </lineage>
</organism>
<evidence type="ECO:0000256" key="4">
    <source>
        <dbReference type="ARBA" id="ARBA00023110"/>
    </source>
</evidence>
<evidence type="ECO:0000256" key="3">
    <source>
        <dbReference type="ARBA" id="ARBA00022729"/>
    </source>
</evidence>
<dbReference type="InterPro" id="IPR050245">
    <property type="entry name" value="PrsA_foldase"/>
</dbReference>
<dbReference type="PROSITE" id="PS50198">
    <property type="entry name" value="PPIC_PPIASE_2"/>
    <property type="match status" value="1"/>
</dbReference>
<dbReference type="GeneID" id="39422016"/>
<proteinExistence type="predicted"/>
<evidence type="ECO:0000259" key="6">
    <source>
        <dbReference type="PROSITE" id="PS50198"/>
    </source>
</evidence>
<dbReference type="Gene3D" id="3.10.50.40">
    <property type="match status" value="1"/>
</dbReference>
<keyword evidence="4" id="KW-0697">Rotamase</keyword>
<dbReference type="Proteomes" id="UP000294299">
    <property type="component" value="Chromosome NFRAN"/>
</dbReference>
<dbReference type="AlphaFoldDB" id="A0A484IEP8"/>
<comment type="catalytic activity">
    <reaction evidence="1">
        <text>[protein]-peptidylproline (omega=180) = [protein]-peptidylproline (omega=0)</text>
        <dbReference type="Rhea" id="RHEA:16237"/>
        <dbReference type="Rhea" id="RHEA-COMP:10747"/>
        <dbReference type="Rhea" id="RHEA-COMP:10748"/>
        <dbReference type="ChEBI" id="CHEBI:83833"/>
        <dbReference type="ChEBI" id="CHEBI:83834"/>
        <dbReference type="EC" id="5.2.1.8"/>
    </reaction>
</comment>
<dbReference type="Pfam" id="PF13616">
    <property type="entry name" value="Rotamase_3"/>
    <property type="match status" value="1"/>
</dbReference>
<feature type="domain" description="PpiC" evidence="6">
    <location>
        <begin position="2"/>
        <end position="93"/>
    </location>
</feature>
<dbReference type="PANTHER" id="PTHR47245">
    <property type="entry name" value="PEPTIDYLPROLYL ISOMERASE"/>
    <property type="match status" value="1"/>
</dbReference>
<dbReference type="InterPro" id="IPR023058">
    <property type="entry name" value="PPIase_PpiC_CS"/>
</dbReference>
<sequence length="93" mass="10319">MGDKIKCYHILVKKHSEALEILEKLNKGEGFSNLAREFSIDKGSGKKGGDLGFFGRGMMVKPFEEAAFKLKKGEVTAEPVKTEFGYHIIKRAG</sequence>
<name>A0A484IEP8_9ARCH</name>
<dbReference type="InterPro" id="IPR046357">
    <property type="entry name" value="PPIase_dom_sf"/>
</dbReference>
<dbReference type="EC" id="5.2.1.8" evidence="2"/>
<accession>A0A484IEP8</accession>
<keyword evidence="3" id="KW-0732">Signal</keyword>
<evidence type="ECO:0000256" key="1">
    <source>
        <dbReference type="ARBA" id="ARBA00000971"/>
    </source>
</evidence>
<dbReference type="PANTHER" id="PTHR47245:SF1">
    <property type="entry name" value="FOLDASE PROTEIN PRSA"/>
    <property type="match status" value="1"/>
</dbReference>
<protein>
    <recommendedName>
        <fullName evidence="2">peptidylprolyl isomerase</fullName>
        <ecNumber evidence="2">5.2.1.8</ecNumber>
    </recommendedName>
</protein>
<dbReference type="InterPro" id="IPR000297">
    <property type="entry name" value="PPIase_PpiC"/>
</dbReference>
<evidence type="ECO:0000256" key="2">
    <source>
        <dbReference type="ARBA" id="ARBA00013194"/>
    </source>
</evidence>
<dbReference type="OrthoDB" id="52538at2157"/>
<dbReference type="SUPFAM" id="SSF54534">
    <property type="entry name" value="FKBP-like"/>
    <property type="match status" value="1"/>
</dbReference>
<dbReference type="RefSeq" id="WP_134485201.1">
    <property type="nucleotide sequence ID" value="NZ_LR216287.1"/>
</dbReference>
<gene>
    <name evidence="7" type="primary">prsA</name>
    <name evidence="7" type="ORF">NFRAN_2905</name>
</gene>
<evidence type="ECO:0000313" key="8">
    <source>
        <dbReference type="Proteomes" id="UP000294299"/>
    </source>
</evidence>
<dbReference type="PROSITE" id="PS01096">
    <property type="entry name" value="PPIC_PPIASE_1"/>
    <property type="match status" value="1"/>
</dbReference>
<dbReference type="KEGG" id="nfn:NFRAN_2905"/>
<reference evidence="7 8" key="1">
    <citation type="submission" date="2019-02" db="EMBL/GenBank/DDBJ databases">
        <authorList>
            <person name="Lehtovirta-Morley E L."/>
        </authorList>
    </citation>
    <scope>NUCLEOTIDE SEQUENCE [LARGE SCALE GENOMIC DNA]</scope>
    <source>
        <strain evidence="7">NFRAN1</strain>
    </source>
</reference>
<evidence type="ECO:0000313" key="7">
    <source>
        <dbReference type="EMBL" id="VFJ15228.1"/>
    </source>
</evidence>
<evidence type="ECO:0000256" key="5">
    <source>
        <dbReference type="ARBA" id="ARBA00023235"/>
    </source>
</evidence>
<dbReference type="GO" id="GO:0003755">
    <property type="term" value="F:peptidyl-prolyl cis-trans isomerase activity"/>
    <property type="evidence" value="ECO:0007669"/>
    <property type="project" value="UniProtKB-KW"/>
</dbReference>
<keyword evidence="5 7" id="KW-0413">Isomerase</keyword>